<dbReference type="OrthoDB" id="1933987at2759"/>
<dbReference type="PANTHER" id="PTHR10775:SF185">
    <property type="entry name" value="OS08G0208400 PROTEIN"/>
    <property type="match status" value="1"/>
</dbReference>
<dbReference type="PANTHER" id="PTHR10775">
    <property type="entry name" value="OS08G0208400 PROTEIN"/>
    <property type="match status" value="1"/>
</dbReference>
<protein>
    <submittedName>
        <fullName evidence="1">Uncharacterized protein</fullName>
    </submittedName>
</protein>
<dbReference type="InterPro" id="IPR004242">
    <property type="entry name" value="Transposase_21"/>
</dbReference>
<gene>
    <name evidence="1" type="ORF">GOP47_0024365</name>
</gene>
<organism evidence="1 2">
    <name type="scientific">Adiantum capillus-veneris</name>
    <name type="common">Maidenhair fern</name>
    <dbReference type="NCBI Taxonomy" id="13818"/>
    <lineage>
        <taxon>Eukaryota</taxon>
        <taxon>Viridiplantae</taxon>
        <taxon>Streptophyta</taxon>
        <taxon>Embryophyta</taxon>
        <taxon>Tracheophyta</taxon>
        <taxon>Polypodiopsida</taxon>
        <taxon>Polypodiidae</taxon>
        <taxon>Polypodiales</taxon>
        <taxon>Pteridineae</taxon>
        <taxon>Pteridaceae</taxon>
        <taxon>Vittarioideae</taxon>
        <taxon>Adiantum</taxon>
    </lineage>
</organism>
<accession>A0A9D4U207</accession>
<proteinExistence type="predicted"/>
<sequence>MLKWIGIWVSDMPWSQDDWDDWDDVGVDALLRLLGKMMPKGNHLLENRRKARQCILMWTMHDYPGLGEISGLSTSGHRTCPTCGPSLVTERPALLGKVIYPNNHRFLPPTHPSYAPPCNGMEPLHWTMADWARHWNEHHSTLPPPNDPPRGMSRYSIFLSLPYWASLKIQHLLDPMHVFKNVGQAIWDHIVGKKDSLGAREDMRAIRRLPPSATPRMGPRGKMVLPKAPWILSRVDQERMKQVIASIRPPTGYMRSLKGAFTKTKKGGSTQLYGLKSHDCHKILQFVLPISISGFADMKVKTAIFKVGDVVRFVSSKEIEATIITRGKHGRGLDFTRGFCDKAQGEQISPKEWEYARGCLPRAFTFNSMWSEGRHFRTHKIDERRTTHDSGVMGNFDTTTQEVFCVPCMY</sequence>
<dbReference type="Pfam" id="PF02992">
    <property type="entry name" value="Transposase_21"/>
    <property type="match status" value="1"/>
</dbReference>
<dbReference type="EMBL" id="JABFUD020000024">
    <property type="protein sequence ID" value="KAI5059945.1"/>
    <property type="molecule type" value="Genomic_DNA"/>
</dbReference>
<comment type="caution">
    <text evidence="1">The sequence shown here is derived from an EMBL/GenBank/DDBJ whole genome shotgun (WGS) entry which is preliminary data.</text>
</comment>
<keyword evidence="2" id="KW-1185">Reference proteome</keyword>
<name>A0A9D4U207_ADICA</name>
<reference evidence="1" key="1">
    <citation type="submission" date="2021-01" db="EMBL/GenBank/DDBJ databases">
        <title>Adiantum capillus-veneris genome.</title>
        <authorList>
            <person name="Fang Y."/>
            <person name="Liao Q."/>
        </authorList>
    </citation>
    <scope>NUCLEOTIDE SEQUENCE</scope>
    <source>
        <strain evidence="1">H3</strain>
        <tissue evidence="1">Leaf</tissue>
    </source>
</reference>
<evidence type="ECO:0000313" key="1">
    <source>
        <dbReference type="EMBL" id="KAI5059945.1"/>
    </source>
</evidence>
<dbReference type="Proteomes" id="UP000886520">
    <property type="component" value="Chromosome 24"/>
</dbReference>
<dbReference type="AlphaFoldDB" id="A0A9D4U207"/>
<evidence type="ECO:0000313" key="2">
    <source>
        <dbReference type="Proteomes" id="UP000886520"/>
    </source>
</evidence>